<dbReference type="PANTHER" id="PTHR11668:SF516">
    <property type="entry name" value="SERINE_THREONINE SPECIFIC PROTEIN PHOSPHATASES DOMAIN-CONTAINING PROTEIN"/>
    <property type="match status" value="1"/>
</dbReference>
<evidence type="ECO:0000256" key="1">
    <source>
        <dbReference type="RuleBase" id="RU004273"/>
    </source>
</evidence>
<dbReference type="PRINTS" id="PR00114">
    <property type="entry name" value="STPHPHTASE"/>
</dbReference>
<dbReference type="PANTHER" id="PTHR11668">
    <property type="entry name" value="SERINE/THREONINE PROTEIN PHOSPHATASE"/>
    <property type="match status" value="1"/>
</dbReference>
<accession>A0A2A6CC39</accession>
<dbReference type="EC" id="3.1.3.16" evidence="1"/>
<dbReference type="SUPFAM" id="SSF56300">
    <property type="entry name" value="Metallo-dependent phosphatases"/>
    <property type="match status" value="1"/>
</dbReference>
<dbReference type="GO" id="GO:0005737">
    <property type="term" value="C:cytoplasm"/>
    <property type="evidence" value="ECO:0000318"/>
    <property type="project" value="GO_Central"/>
</dbReference>
<dbReference type="InterPro" id="IPR050341">
    <property type="entry name" value="PP1_catalytic_subunit"/>
</dbReference>
<dbReference type="SMART" id="SM00156">
    <property type="entry name" value="PP2Ac"/>
    <property type="match status" value="1"/>
</dbReference>
<organism evidence="2 3">
    <name type="scientific">Pristionchus pacificus</name>
    <name type="common">Parasitic nematode worm</name>
    <dbReference type="NCBI Taxonomy" id="54126"/>
    <lineage>
        <taxon>Eukaryota</taxon>
        <taxon>Metazoa</taxon>
        <taxon>Ecdysozoa</taxon>
        <taxon>Nematoda</taxon>
        <taxon>Chromadorea</taxon>
        <taxon>Rhabditida</taxon>
        <taxon>Rhabditina</taxon>
        <taxon>Diplogasteromorpha</taxon>
        <taxon>Diplogasteroidea</taxon>
        <taxon>Neodiplogasteridae</taxon>
        <taxon>Pristionchus</taxon>
    </lineage>
</organism>
<dbReference type="Gene3D" id="3.60.21.10">
    <property type="match status" value="1"/>
</dbReference>
<comment type="similarity">
    <text evidence="1">Belongs to the PPP phosphatase family.</text>
</comment>
<sequence>VILSRCGDTLNSSYLFQITWIGVECFLLVLALRIRYPDRVFMLRGNHEDCNSGMIYGFYDECRAKFVFNWMPVSAIMSDKILCMYGGLSPYLNTLQQIENLPRPSIIPPYGLMCDILWSDRDNKYPGWPLSPRKISYCFDDTITKKFCADMGIDLIVRAHQFTKDFKGGYKFFADGRLLSIFSATNYNNEGYRGYVLRAPPAGT</sequence>
<name>A0A2A6CC39_PRIPA</name>
<keyword evidence="1" id="KW-0378">Hydrolase</keyword>
<dbReference type="InterPro" id="IPR006186">
    <property type="entry name" value="Ser/Thr-sp_prot-phosphatase"/>
</dbReference>
<dbReference type="AlphaFoldDB" id="A0A2A6CC39"/>
<reference evidence="2" key="2">
    <citation type="submission" date="2022-06" db="UniProtKB">
        <authorList>
            <consortium name="EnsemblMetazoa"/>
        </authorList>
    </citation>
    <scope>IDENTIFICATION</scope>
    <source>
        <strain evidence="2">PS312</strain>
    </source>
</reference>
<dbReference type="Proteomes" id="UP000005239">
    <property type="component" value="Unassembled WGS sequence"/>
</dbReference>
<accession>A0A8R1UU28</accession>
<dbReference type="GO" id="GO:0005634">
    <property type="term" value="C:nucleus"/>
    <property type="evidence" value="ECO:0000318"/>
    <property type="project" value="GO_Central"/>
</dbReference>
<dbReference type="PROSITE" id="PS00125">
    <property type="entry name" value="SER_THR_PHOSPHATASE"/>
    <property type="match status" value="1"/>
</dbReference>
<evidence type="ECO:0000313" key="3">
    <source>
        <dbReference type="Proteomes" id="UP000005239"/>
    </source>
</evidence>
<dbReference type="InterPro" id="IPR004843">
    <property type="entry name" value="Calcineurin-like_PHP"/>
</dbReference>
<gene>
    <name evidence="2" type="primary">WBGene00277159</name>
</gene>
<dbReference type="Pfam" id="PF00149">
    <property type="entry name" value="Metallophos"/>
    <property type="match status" value="1"/>
</dbReference>
<protein>
    <recommendedName>
        <fullName evidence="1">Serine/threonine-protein phosphatase</fullName>
        <ecNumber evidence="1">3.1.3.16</ecNumber>
    </recommendedName>
</protein>
<dbReference type="OrthoDB" id="5831000at2759"/>
<evidence type="ECO:0000313" key="2">
    <source>
        <dbReference type="EnsemblMetazoa" id="PPA38790.1"/>
    </source>
</evidence>
<dbReference type="InterPro" id="IPR029052">
    <property type="entry name" value="Metallo-depent_PP-like"/>
</dbReference>
<dbReference type="GO" id="GO:0004722">
    <property type="term" value="F:protein serine/threonine phosphatase activity"/>
    <property type="evidence" value="ECO:0000318"/>
    <property type="project" value="GO_Central"/>
</dbReference>
<proteinExistence type="inferred from homology"/>
<reference evidence="3" key="1">
    <citation type="journal article" date="2008" name="Nat. Genet.">
        <title>The Pristionchus pacificus genome provides a unique perspective on nematode lifestyle and parasitism.</title>
        <authorList>
            <person name="Dieterich C."/>
            <person name="Clifton S.W."/>
            <person name="Schuster L.N."/>
            <person name="Chinwalla A."/>
            <person name="Delehaunty K."/>
            <person name="Dinkelacker I."/>
            <person name="Fulton L."/>
            <person name="Fulton R."/>
            <person name="Godfrey J."/>
            <person name="Minx P."/>
            <person name="Mitreva M."/>
            <person name="Roeseler W."/>
            <person name="Tian H."/>
            <person name="Witte H."/>
            <person name="Yang S.P."/>
            <person name="Wilson R.K."/>
            <person name="Sommer R.J."/>
        </authorList>
    </citation>
    <scope>NUCLEOTIDE SEQUENCE [LARGE SCALE GENOMIC DNA]</scope>
    <source>
        <strain evidence="3">PS312</strain>
    </source>
</reference>
<dbReference type="EnsemblMetazoa" id="PPA38790.1">
    <property type="protein sequence ID" value="PPA38790.1"/>
    <property type="gene ID" value="WBGene00277159"/>
</dbReference>
<keyword evidence="3" id="KW-1185">Reference proteome</keyword>
<comment type="catalytic activity">
    <reaction evidence="1">
        <text>O-phospho-L-threonyl-[protein] + H2O = L-threonyl-[protein] + phosphate</text>
        <dbReference type="Rhea" id="RHEA:47004"/>
        <dbReference type="Rhea" id="RHEA-COMP:11060"/>
        <dbReference type="Rhea" id="RHEA-COMP:11605"/>
        <dbReference type="ChEBI" id="CHEBI:15377"/>
        <dbReference type="ChEBI" id="CHEBI:30013"/>
        <dbReference type="ChEBI" id="CHEBI:43474"/>
        <dbReference type="ChEBI" id="CHEBI:61977"/>
        <dbReference type="EC" id="3.1.3.16"/>
    </reaction>
</comment>